<sequence length="793" mass="85952">MSAENVDHQTPSPRGEMADTLNTSNSEQTALLDGDHSDGLSKPHLSPLCHTEAGGSWWKSPGKAEGRTPARIMRHGSRRHGLRDNANSKLEKFRMARSLAIQWLSLLMQNPPDAATIQAYRNMKLQHRQQQEKQGREHAEPSSTEGGLAKGTSFAEVVRRGFPFSSSCGSSAASDAVVLVDATSDIGTQHDGNVGSSRIQPSAETFELVPEDEKSVSELIRVLREIALTGASLGNISLEKEGTATNGVSSSSTAMGCSGAGTGVDRVEGGSSRVSNGSGSSGSNGTKSCNRVTHRRNAEGQWEDIKLYFSTVHRLVQNREELTFVLDTVLGTGWCVDVERSPKDLESSCSAGVTLPLSQAAISGIESPRAPSFSDRATEHKPKQQGEADEEHQQMVVIDNVKVHSTLNHKAVPFESRLHSILASPPLSATPYYFSGRSASTPAADPHTNSPVSFSTPPLHQCGGVAMELASSAMPSASTTVSNGTTPPAGPSLLSSNTAFKLESREDMIRRRTAAAAAAAANYAHTTSGNYYGNRSRGTWSGSVSPLLSFMNPALSHSSCPYDYLLVLDFEATCEESTPPSYLHEIIEFPVVMVDVRLQRAVAEFHHFVKPKVNPKLSEFCRQLTGIRQEDIDNALPLEDVIRRFERWHAQTVPPGSRTMLATDGPTDLKEFMYIHSVSRQGIRFPSMFYQWIDVKRFFAHFFQCQQGKIKAMLDALNCPFEGRLHSGIDDARNVATIVIRMLKLGCSFCEIPLSRLPYGATATTASLVAPEITTTATETVKLDKNDTNASSS</sequence>
<feature type="region of interest" description="Disordered" evidence="4">
    <location>
        <begin position="476"/>
        <end position="495"/>
    </location>
</feature>
<feature type="compositionally biased region" description="Polar residues" evidence="4">
    <location>
        <begin position="476"/>
        <end position="486"/>
    </location>
</feature>
<dbReference type="Proteomes" id="UP000246078">
    <property type="component" value="Unassembled WGS sequence"/>
</dbReference>
<dbReference type="GO" id="GO:0000175">
    <property type="term" value="F:3'-5'-RNA exonuclease activity"/>
    <property type="evidence" value="ECO:0007669"/>
    <property type="project" value="InterPro"/>
</dbReference>
<organism evidence="6 7">
    <name type="scientific">Trypanosoma cruzi</name>
    <dbReference type="NCBI Taxonomy" id="5693"/>
    <lineage>
        <taxon>Eukaryota</taxon>
        <taxon>Discoba</taxon>
        <taxon>Euglenozoa</taxon>
        <taxon>Kinetoplastea</taxon>
        <taxon>Metakinetoplastina</taxon>
        <taxon>Trypanosomatida</taxon>
        <taxon>Trypanosomatidae</taxon>
        <taxon>Trypanosoma</taxon>
        <taxon>Schizotrypanum</taxon>
    </lineage>
</organism>
<dbReference type="InterPro" id="IPR036397">
    <property type="entry name" value="RNaseH_sf"/>
</dbReference>
<evidence type="ECO:0000256" key="1">
    <source>
        <dbReference type="ARBA" id="ARBA00022722"/>
    </source>
</evidence>
<dbReference type="VEuPathDB" id="TriTrypDB:TcCLB.483009.9"/>
<name>A0A2V2WN50_TRYCR</name>
<dbReference type="AlphaFoldDB" id="A0A2V2WN50"/>
<dbReference type="PANTHER" id="PTHR23044">
    <property type="entry name" value="3'-5' EXONUCLEASE ERI1-RELATED"/>
    <property type="match status" value="1"/>
</dbReference>
<dbReference type="VEuPathDB" id="TriTrypDB:TcCLB.510149.9"/>
<evidence type="ECO:0000256" key="2">
    <source>
        <dbReference type="ARBA" id="ARBA00022801"/>
    </source>
</evidence>
<proteinExistence type="predicted"/>
<evidence type="ECO:0000313" key="7">
    <source>
        <dbReference type="Proteomes" id="UP000246078"/>
    </source>
</evidence>
<dbReference type="VEuPathDB" id="TriTrypDB:TcYC6_0081720"/>
<accession>A0A2V2WN50</accession>
<dbReference type="Gene3D" id="3.30.420.10">
    <property type="entry name" value="Ribonuclease H-like superfamily/Ribonuclease H"/>
    <property type="match status" value="1"/>
</dbReference>
<feature type="compositionally biased region" description="Polar residues" evidence="4">
    <location>
        <begin position="20"/>
        <end position="29"/>
    </location>
</feature>
<dbReference type="SUPFAM" id="SSF53098">
    <property type="entry name" value="Ribonuclease H-like"/>
    <property type="match status" value="1"/>
</dbReference>
<dbReference type="Pfam" id="PF00929">
    <property type="entry name" value="RNase_T"/>
    <property type="match status" value="1"/>
</dbReference>
<dbReference type="VEuPathDB" id="TriTrypDB:C3747_96g64"/>
<keyword evidence="2" id="KW-0378">Hydrolase</keyword>
<keyword evidence="1" id="KW-0540">Nuclease</keyword>
<dbReference type="VEuPathDB" id="TriTrypDB:ECC02_005509"/>
<dbReference type="VEuPathDB" id="TriTrypDB:TCDM_03009"/>
<keyword evidence="3" id="KW-0269">Exonuclease</keyword>
<dbReference type="VEuPathDB" id="TriTrypDB:C4B63_10g465"/>
<dbReference type="CDD" id="cd06133">
    <property type="entry name" value="ERI-1_3'hExo_like"/>
    <property type="match status" value="1"/>
</dbReference>
<evidence type="ECO:0000256" key="3">
    <source>
        <dbReference type="ARBA" id="ARBA00022839"/>
    </source>
</evidence>
<dbReference type="VEuPathDB" id="TriTrypDB:TcCLB.508411.50"/>
<evidence type="ECO:0000313" key="6">
    <source>
        <dbReference type="EMBL" id="PWV07924.1"/>
    </source>
</evidence>
<feature type="region of interest" description="Disordered" evidence="4">
    <location>
        <begin position="1"/>
        <end position="86"/>
    </location>
</feature>
<dbReference type="EMBL" id="PRFC01000096">
    <property type="protein sequence ID" value="PWV07924.1"/>
    <property type="molecule type" value="Genomic_DNA"/>
</dbReference>
<gene>
    <name evidence="6" type="ORF">C3747_96g64</name>
</gene>
<feature type="domain" description="Exonuclease" evidence="5">
    <location>
        <begin position="564"/>
        <end position="748"/>
    </location>
</feature>
<protein>
    <recommendedName>
        <fullName evidence="5">Exonuclease domain-containing protein</fullName>
    </recommendedName>
</protein>
<dbReference type="VEuPathDB" id="TriTrypDB:TcG_01533"/>
<feature type="compositionally biased region" description="Polar residues" evidence="4">
    <location>
        <begin position="243"/>
        <end position="255"/>
    </location>
</feature>
<dbReference type="VEuPathDB" id="TriTrypDB:Tc_MARK_3040"/>
<feature type="region of interest" description="Disordered" evidence="4">
    <location>
        <begin position="125"/>
        <end position="150"/>
    </location>
</feature>
<dbReference type="InterPro" id="IPR012337">
    <property type="entry name" value="RNaseH-like_sf"/>
</dbReference>
<feature type="region of interest" description="Disordered" evidence="4">
    <location>
        <begin position="243"/>
        <end position="290"/>
    </location>
</feature>
<feature type="compositionally biased region" description="Basic and acidic residues" evidence="4">
    <location>
        <begin position="129"/>
        <end position="140"/>
    </location>
</feature>
<comment type="caution">
    <text evidence="6">The sequence shown here is derived from an EMBL/GenBank/DDBJ whole genome shotgun (WGS) entry which is preliminary data.</text>
</comment>
<dbReference type="VEuPathDB" id="TriTrypDB:TcBrA4_0127790"/>
<evidence type="ECO:0000259" key="5">
    <source>
        <dbReference type="SMART" id="SM00479"/>
    </source>
</evidence>
<dbReference type="PANTHER" id="PTHR23044:SF61">
    <property type="entry name" value="3'-5' EXORIBONUCLEASE 1-RELATED"/>
    <property type="match status" value="1"/>
</dbReference>
<dbReference type="GO" id="GO:0003676">
    <property type="term" value="F:nucleic acid binding"/>
    <property type="evidence" value="ECO:0007669"/>
    <property type="project" value="InterPro"/>
</dbReference>
<dbReference type="SMART" id="SM00479">
    <property type="entry name" value="EXOIII"/>
    <property type="match status" value="1"/>
</dbReference>
<evidence type="ECO:0000256" key="4">
    <source>
        <dbReference type="SAM" id="MobiDB-lite"/>
    </source>
</evidence>
<dbReference type="VEuPathDB" id="TriTrypDB:TcCLB.510147.9"/>
<feature type="compositionally biased region" description="Low complexity" evidence="4">
    <location>
        <begin position="269"/>
        <end position="285"/>
    </location>
</feature>
<reference evidence="6 7" key="1">
    <citation type="journal article" date="2018" name="Microb. Genom.">
        <title>Expanding an expanded genome: long-read sequencing of Trypanosoma cruzi.</title>
        <authorList>
            <person name="Berna L."/>
            <person name="Rodriguez M."/>
            <person name="Chiribao M.L."/>
            <person name="Parodi-Talice A."/>
            <person name="Pita S."/>
            <person name="Rijo G."/>
            <person name="Alvarez-Valin F."/>
            <person name="Robello C."/>
        </authorList>
    </citation>
    <scope>NUCLEOTIDE SEQUENCE [LARGE SCALE GENOMIC DNA]</scope>
    <source>
        <strain evidence="6 7">TCC</strain>
    </source>
</reference>
<dbReference type="VEuPathDB" id="TriTrypDB:TCSYLVIO_010685"/>
<feature type="compositionally biased region" description="Basic residues" evidence="4">
    <location>
        <begin position="72"/>
        <end position="81"/>
    </location>
</feature>
<dbReference type="VEuPathDB" id="TriTrypDB:TcCL_NonESM02834"/>
<dbReference type="VEuPathDB" id="TriTrypDB:BCY84_15003"/>
<feature type="compositionally biased region" description="Basic and acidic residues" evidence="4">
    <location>
        <begin position="376"/>
        <end position="386"/>
    </location>
</feature>
<feature type="region of interest" description="Disordered" evidence="4">
    <location>
        <begin position="366"/>
        <end position="392"/>
    </location>
</feature>
<dbReference type="InterPro" id="IPR047201">
    <property type="entry name" value="ERI-1_3'hExo-like"/>
</dbReference>
<dbReference type="InterPro" id="IPR051274">
    <property type="entry name" value="3-5_Exoribonuclease"/>
</dbReference>
<dbReference type="InterPro" id="IPR013520">
    <property type="entry name" value="Ribonucl_H"/>
</dbReference>